<name>A0A172TL61_9BACL</name>
<dbReference type="KEGG" id="pswu:SY83_17575"/>
<dbReference type="PATRIC" id="fig|1178515.4.peg.3539"/>
<feature type="domain" description="VWFA" evidence="2">
    <location>
        <begin position="477"/>
        <end position="668"/>
    </location>
</feature>
<evidence type="ECO:0000313" key="3">
    <source>
        <dbReference type="EMBL" id="ANE47795.1"/>
    </source>
</evidence>
<sequence length="672" mass="76344">MTFVKLAPSEVDSFLQMELTDLSRTLSREKELDLDWDLFASWQPYGGENGCPRLLLSRFWKGYENSKERIGLKSDVYLYALGASKYSNLAMLQQYISSTQGDRKREPERFPSIRNQLLLFFEERRLAQVIMTERQGTAIVFRERYRMLESYYENKAKQHLRQRQHTDALFACIVVQAVKEGEFATIATATDAELPETIRALLWGLRHEWARLSEATSTAALIQLSDDLFNVIKELLTEDMRTVYYAFNPGPLHDNRLKTAEDSPEHPDPELTRLLDSNLPEERSKPLQTPDTSADPNSAEGAPERLPTWHRETAPASSLLRFELERGTRSHTDGTAARSLEEGDQALAVVRARELPARTRRGAGDPAVAAPPAQSPEPPQQGRAAGVPGINRFARAVRIGPGPTTPAQAEAYRRMAQAVAPLRRKLHRTILLTMERQRTAPRTDLAFGRMGRNLTRAATEPLPRLFYKKARPASRLDTAFMLLVDGSASMADKMEETKLGITLFHETLKSLSIPHAVIAHWEDAEKLRDEDYPNIFQEVLSFDNAMLSSKGPEIMQLEPEQDNRDGFAIRTVIKDLLRRTEQQRILMVFSDGEPSAEQYHEEGILDTYSAVHEARRQGIEVIGVFLASREIKEQERRTMENIYGKGSVLIPRVEELPSRLIPILRKLLLRHL</sequence>
<dbReference type="AlphaFoldDB" id="A0A172TL61"/>
<dbReference type="PANTHER" id="PTHR41248:SF1">
    <property type="entry name" value="NORD PROTEIN"/>
    <property type="match status" value="1"/>
</dbReference>
<protein>
    <recommendedName>
        <fullName evidence="2">VWFA domain-containing protein</fullName>
    </recommendedName>
</protein>
<reference evidence="3 4" key="1">
    <citation type="submission" date="2015-01" db="EMBL/GenBank/DDBJ databases">
        <title>Paenibacillus swuensis/DY6/whole genome sequencing.</title>
        <authorList>
            <person name="Kim M.K."/>
            <person name="Srinivasan S."/>
            <person name="Lee J.-J."/>
        </authorList>
    </citation>
    <scope>NUCLEOTIDE SEQUENCE [LARGE SCALE GENOMIC DNA]</scope>
    <source>
        <strain evidence="3 4">DY6</strain>
    </source>
</reference>
<dbReference type="EMBL" id="CP011388">
    <property type="protein sequence ID" value="ANE47795.1"/>
    <property type="molecule type" value="Genomic_DNA"/>
</dbReference>
<feature type="compositionally biased region" description="Polar residues" evidence="1">
    <location>
        <begin position="286"/>
        <end position="296"/>
    </location>
</feature>
<feature type="region of interest" description="Disordered" evidence="1">
    <location>
        <begin position="255"/>
        <end position="337"/>
    </location>
</feature>
<gene>
    <name evidence="3" type="ORF">SY83_17575</name>
</gene>
<dbReference type="SMART" id="SM00327">
    <property type="entry name" value="VWA"/>
    <property type="match status" value="1"/>
</dbReference>
<dbReference type="InterPro" id="IPR002035">
    <property type="entry name" value="VWF_A"/>
</dbReference>
<dbReference type="CDD" id="cd01454">
    <property type="entry name" value="vWA_norD_type"/>
    <property type="match status" value="1"/>
</dbReference>
<dbReference type="RefSeq" id="WP_068608869.1">
    <property type="nucleotide sequence ID" value="NZ_CP011388.1"/>
</dbReference>
<evidence type="ECO:0000259" key="2">
    <source>
        <dbReference type="SMART" id="SM00327"/>
    </source>
</evidence>
<dbReference type="SUPFAM" id="SSF53300">
    <property type="entry name" value="vWA-like"/>
    <property type="match status" value="1"/>
</dbReference>
<evidence type="ECO:0000313" key="4">
    <source>
        <dbReference type="Proteomes" id="UP000076927"/>
    </source>
</evidence>
<dbReference type="PANTHER" id="PTHR41248">
    <property type="entry name" value="NORD PROTEIN"/>
    <property type="match status" value="1"/>
</dbReference>
<dbReference type="InterPro" id="IPR051928">
    <property type="entry name" value="NorD/CobT"/>
</dbReference>
<dbReference type="STRING" id="1178515.SY83_17575"/>
<proteinExistence type="predicted"/>
<feature type="compositionally biased region" description="Basic and acidic residues" evidence="1">
    <location>
        <begin position="322"/>
        <end position="332"/>
    </location>
</feature>
<evidence type="ECO:0000256" key="1">
    <source>
        <dbReference type="SAM" id="MobiDB-lite"/>
    </source>
</evidence>
<feature type="region of interest" description="Disordered" evidence="1">
    <location>
        <begin position="356"/>
        <end position="386"/>
    </location>
</feature>
<keyword evidence="4" id="KW-1185">Reference proteome</keyword>
<dbReference type="Proteomes" id="UP000076927">
    <property type="component" value="Chromosome"/>
</dbReference>
<dbReference type="InterPro" id="IPR036465">
    <property type="entry name" value="vWFA_dom_sf"/>
</dbReference>
<organism evidence="3 4">
    <name type="scientific">Paenibacillus swuensis</name>
    <dbReference type="NCBI Taxonomy" id="1178515"/>
    <lineage>
        <taxon>Bacteria</taxon>
        <taxon>Bacillati</taxon>
        <taxon>Bacillota</taxon>
        <taxon>Bacilli</taxon>
        <taxon>Bacillales</taxon>
        <taxon>Paenibacillaceae</taxon>
        <taxon>Paenibacillus</taxon>
    </lineage>
</organism>
<dbReference type="OrthoDB" id="2370292at2"/>
<feature type="compositionally biased region" description="Basic and acidic residues" evidence="1">
    <location>
        <begin position="255"/>
        <end position="273"/>
    </location>
</feature>
<dbReference type="Gene3D" id="3.40.50.410">
    <property type="entry name" value="von Willebrand factor, type A domain"/>
    <property type="match status" value="1"/>
</dbReference>
<accession>A0A172TL61</accession>